<dbReference type="EC" id="2.7.8.7" evidence="8"/>
<dbReference type="InterPro" id="IPR037143">
    <property type="entry name" value="4-PPantetheinyl_Trfase_dom_sf"/>
</dbReference>
<keyword evidence="2 8" id="KW-0808">Transferase</keyword>
<dbReference type="InterPro" id="IPR004568">
    <property type="entry name" value="Ppantetheine-prot_Trfase_dom"/>
</dbReference>
<keyword evidence="1 8" id="KW-0444">Lipid biosynthesis</keyword>
<organism evidence="10 11">
    <name type="scientific">Virgibacillus oceani</name>
    <dbReference type="NCBI Taxonomy" id="1479511"/>
    <lineage>
        <taxon>Bacteria</taxon>
        <taxon>Bacillati</taxon>
        <taxon>Bacillota</taxon>
        <taxon>Bacilli</taxon>
        <taxon>Bacillales</taxon>
        <taxon>Bacillaceae</taxon>
        <taxon>Virgibacillus</taxon>
    </lineage>
</organism>
<evidence type="ECO:0000256" key="7">
    <source>
        <dbReference type="ARBA" id="ARBA00023160"/>
    </source>
</evidence>
<gene>
    <name evidence="8 10" type="primary">acpS</name>
    <name evidence="10" type="ORF">GCM10011398_36890</name>
</gene>
<dbReference type="NCBIfam" id="TIGR00516">
    <property type="entry name" value="acpS"/>
    <property type="match status" value="1"/>
</dbReference>
<evidence type="ECO:0000259" key="9">
    <source>
        <dbReference type="Pfam" id="PF01648"/>
    </source>
</evidence>
<evidence type="ECO:0000256" key="1">
    <source>
        <dbReference type="ARBA" id="ARBA00022516"/>
    </source>
</evidence>
<evidence type="ECO:0000256" key="6">
    <source>
        <dbReference type="ARBA" id="ARBA00023098"/>
    </source>
</evidence>
<accession>A0A917HQS3</accession>
<reference evidence="10" key="1">
    <citation type="journal article" date="2014" name="Int. J. Syst. Evol. Microbiol.">
        <title>Complete genome sequence of Corynebacterium casei LMG S-19264T (=DSM 44701T), isolated from a smear-ripened cheese.</title>
        <authorList>
            <consortium name="US DOE Joint Genome Institute (JGI-PGF)"/>
            <person name="Walter F."/>
            <person name="Albersmeier A."/>
            <person name="Kalinowski J."/>
            <person name="Ruckert C."/>
        </authorList>
    </citation>
    <scope>NUCLEOTIDE SEQUENCE</scope>
    <source>
        <strain evidence="10">CGMCC 1.12754</strain>
    </source>
</reference>
<keyword evidence="8" id="KW-0963">Cytoplasm</keyword>
<dbReference type="GO" id="GO:0000287">
    <property type="term" value="F:magnesium ion binding"/>
    <property type="evidence" value="ECO:0007669"/>
    <property type="project" value="UniProtKB-UniRule"/>
</dbReference>
<dbReference type="GO" id="GO:0005737">
    <property type="term" value="C:cytoplasm"/>
    <property type="evidence" value="ECO:0007669"/>
    <property type="project" value="UniProtKB-SubCell"/>
</dbReference>
<comment type="function">
    <text evidence="8">Transfers the 4'-phosphopantetheine moiety from coenzyme A to a Ser of acyl-carrier-protein.</text>
</comment>
<dbReference type="Pfam" id="PF01648">
    <property type="entry name" value="ACPS"/>
    <property type="match status" value="1"/>
</dbReference>
<feature type="binding site" evidence="8">
    <location>
        <position position="59"/>
    </location>
    <ligand>
        <name>Mg(2+)</name>
        <dbReference type="ChEBI" id="CHEBI:18420"/>
    </ligand>
</feature>
<protein>
    <recommendedName>
        <fullName evidence="8">Holo-[acyl-carrier-protein] synthase</fullName>
        <shortName evidence="8">Holo-ACP synthase</shortName>
        <ecNumber evidence="8">2.7.8.7</ecNumber>
    </recommendedName>
    <alternativeName>
        <fullName evidence="8">4'-phosphopantetheinyl transferase AcpS</fullName>
    </alternativeName>
</protein>
<dbReference type="InterPro" id="IPR008278">
    <property type="entry name" value="4-PPantetheinyl_Trfase_dom"/>
</dbReference>
<comment type="cofactor">
    <cofactor evidence="8">
        <name>Mg(2+)</name>
        <dbReference type="ChEBI" id="CHEBI:18420"/>
    </cofactor>
</comment>
<evidence type="ECO:0000313" key="10">
    <source>
        <dbReference type="EMBL" id="GGG87643.1"/>
    </source>
</evidence>
<evidence type="ECO:0000256" key="4">
    <source>
        <dbReference type="ARBA" id="ARBA00022832"/>
    </source>
</evidence>
<dbReference type="Gene3D" id="3.90.470.20">
    <property type="entry name" value="4'-phosphopantetheinyl transferase domain"/>
    <property type="match status" value="1"/>
</dbReference>
<comment type="subcellular location">
    <subcellularLocation>
        <location evidence="8">Cytoplasm</location>
    </subcellularLocation>
</comment>
<keyword evidence="4 8" id="KW-0276">Fatty acid metabolism</keyword>
<keyword evidence="7 8" id="KW-0275">Fatty acid biosynthesis</keyword>
<keyword evidence="3 8" id="KW-0479">Metal-binding</keyword>
<comment type="similarity">
    <text evidence="8">Belongs to the P-Pant transferase superfamily. AcpS family.</text>
</comment>
<proteinExistence type="inferred from homology"/>
<dbReference type="NCBIfam" id="TIGR00556">
    <property type="entry name" value="pantethn_trn"/>
    <property type="match status" value="1"/>
</dbReference>
<dbReference type="InterPro" id="IPR002582">
    <property type="entry name" value="ACPS"/>
</dbReference>
<evidence type="ECO:0000256" key="5">
    <source>
        <dbReference type="ARBA" id="ARBA00022842"/>
    </source>
</evidence>
<keyword evidence="6 8" id="KW-0443">Lipid metabolism</keyword>
<dbReference type="GO" id="GO:0006633">
    <property type="term" value="P:fatty acid biosynthetic process"/>
    <property type="evidence" value="ECO:0007669"/>
    <property type="project" value="UniProtKB-UniRule"/>
</dbReference>
<dbReference type="EMBL" id="BMFR01000027">
    <property type="protein sequence ID" value="GGG87643.1"/>
    <property type="molecule type" value="Genomic_DNA"/>
</dbReference>
<dbReference type="RefSeq" id="WP_188456847.1">
    <property type="nucleotide sequence ID" value="NZ_BMFR01000027.1"/>
</dbReference>
<dbReference type="AlphaFoldDB" id="A0A917HQS3"/>
<name>A0A917HQS3_9BACI</name>
<evidence type="ECO:0000313" key="11">
    <source>
        <dbReference type="Proteomes" id="UP000622860"/>
    </source>
</evidence>
<comment type="catalytic activity">
    <reaction evidence="8">
        <text>apo-[ACP] + CoA = holo-[ACP] + adenosine 3',5'-bisphosphate + H(+)</text>
        <dbReference type="Rhea" id="RHEA:12068"/>
        <dbReference type="Rhea" id="RHEA-COMP:9685"/>
        <dbReference type="Rhea" id="RHEA-COMP:9690"/>
        <dbReference type="ChEBI" id="CHEBI:15378"/>
        <dbReference type="ChEBI" id="CHEBI:29999"/>
        <dbReference type="ChEBI" id="CHEBI:57287"/>
        <dbReference type="ChEBI" id="CHEBI:58343"/>
        <dbReference type="ChEBI" id="CHEBI:64479"/>
        <dbReference type="EC" id="2.7.8.7"/>
    </reaction>
</comment>
<dbReference type="SUPFAM" id="SSF56214">
    <property type="entry name" value="4'-phosphopantetheinyl transferase"/>
    <property type="match status" value="1"/>
</dbReference>
<comment type="caution">
    <text evidence="10">The sequence shown here is derived from an EMBL/GenBank/DDBJ whole genome shotgun (WGS) entry which is preliminary data.</text>
</comment>
<sequence length="120" mass="13562">MIKGIGIDLIELNRIQEKIEHNERFIKRILTDKEQELYSSLTGVMRKVEYLAGRFAAKEAFAKAAGTGIGKLSFQHIEILPNEQGAPRIIVQGFNDDNIFISITHSKEYAMAQVVIEDNN</sequence>
<evidence type="ECO:0000256" key="2">
    <source>
        <dbReference type="ARBA" id="ARBA00022679"/>
    </source>
</evidence>
<dbReference type="GO" id="GO:0008897">
    <property type="term" value="F:holo-[acyl-carrier-protein] synthase activity"/>
    <property type="evidence" value="ECO:0007669"/>
    <property type="project" value="UniProtKB-UniRule"/>
</dbReference>
<evidence type="ECO:0000256" key="3">
    <source>
        <dbReference type="ARBA" id="ARBA00022723"/>
    </source>
</evidence>
<evidence type="ECO:0000256" key="8">
    <source>
        <dbReference type="HAMAP-Rule" id="MF_00101"/>
    </source>
</evidence>
<dbReference type="HAMAP" id="MF_00101">
    <property type="entry name" value="AcpS"/>
    <property type="match status" value="1"/>
</dbReference>
<reference evidence="10" key="2">
    <citation type="submission" date="2020-09" db="EMBL/GenBank/DDBJ databases">
        <authorList>
            <person name="Sun Q."/>
            <person name="Zhou Y."/>
        </authorList>
    </citation>
    <scope>NUCLEOTIDE SEQUENCE</scope>
    <source>
        <strain evidence="10">CGMCC 1.12754</strain>
    </source>
</reference>
<keyword evidence="11" id="KW-1185">Reference proteome</keyword>
<keyword evidence="5 8" id="KW-0460">Magnesium</keyword>
<feature type="binding site" evidence="8">
    <location>
        <position position="8"/>
    </location>
    <ligand>
        <name>Mg(2+)</name>
        <dbReference type="ChEBI" id="CHEBI:18420"/>
    </ligand>
</feature>
<dbReference type="Proteomes" id="UP000622860">
    <property type="component" value="Unassembled WGS sequence"/>
</dbReference>
<feature type="domain" description="4'-phosphopantetheinyl transferase" evidence="9">
    <location>
        <begin position="4"/>
        <end position="112"/>
    </location>
</feature>